<dbReference type="InterPro" id="IPR007197">
    <property type="entry name" value="rSAM"/>
</dbReference>
<dbReference type="AlphaFoldDB" id="A0A2D6M0L0"/>
<dbReference type="InterPro" id="IPR013785">
    <property type="entry name" value="Aldolase_TIM"/>
</dbReference>
<accession>A0A2D6M0L0</accession>
<comment type="cofactor">
    <cofactor evidence="1">
        <name>[4Fe-4S] cluster</name>
        <dbReference type="ChEBI" id="CHEBI:49883"/>
    </cofactor>
</comment>
<organism evidence="8 9">
    <name type="scientific">Candidatus Iainarchaeum sp</name>
    <dbReference type="NCBI Taxonomy" id="3101447"/>
    <lineage>
        <taxon>Archaea</taxon>
        <taxon>Candidatus Iainarchaeota</taxon>
        <taxon>Candidatus Iainarchaeia</taxon>
        <taxon>Candidatus Iainarchaeales</taxon>
        <taxon>Candidatus Iainarchaeaceae</taxon>
        <taxon>Candidatus Iainarchaeum</taxon>
    </lineage>
</organism>
<proteinExistence type="inferred from homology"/>
<dbReference type="PANTHER" id="PTHR43273">
    <property type="entry name" value="ANAEROBIC SULFATASE-MATURATING ENZYME HOMOLOG ASLB-RELATED"/>
    <property type="match status" value="1"/>
</dbReference>
<dbReference type="InterPro" id="IPR023867">
    <property type="entry name" value="Sulphatase_maturase_rSAM"/>
</dbReference>
<dbReference type="GO" id="GO:0051536">
    <property type="term" value="F:iron-sulfur cluster binding"/>
    <property type="evidence" value="ECO:0007669"/>
    <property type="project" value="UniProtKB-KW"/>
</dbReference>
<keyword evidence="2" id="KW-0949">S-adenosyl-L-methionine</keyword>
<dbReference type="Pfam" id="PF04055">
    <property type="entry name" value="Radical_SAM"/>
    <property type="match status" value="1"/>
</dbReference>
<dbReference type="SFLD" id="SFLDG01386">
    <property type="entry name" value="main_SPASM_domain-containing"/>
    <property type="match status" value="1"/>
</dbReference>
<reference evidence="9" key="1">
    <citation type="submission" date="2017-09" db="EMBL/GenBank/DDBJ databases">
        <title>The Reconstruction of 2,631 Draft Metagenome-Assembled Genomes from the Global Oceans.</title>
        <authorList>
            <person name="Tully B.J."/>
            <person name="Graham E.D."/>
            <person name="Heidelberg J.F."/>
        </authorList>
    </citation>
    <scope>NUCLEOTIDE SEQUENCE [LARGE SCALE GENOMIC DNA]</scope>
</reference>
<dbReference type="PANTHER" id="PTHR43273:SF3">
    <property type="entry name" value="ANAEROBIC SULFATASE-MATURATING ENZYME HOMOLOG ASLB-RELATED"/>
    <property type="match status" value="1"/>
</dbReference>
<comment type="similarity">
    <text evidence="6">Belongs to the radical SAM superfamily. Anaerobic sulfatase-maturating enzyme family.</text>
</comment>
<evidence type="ECO:0000313" key="9">
    <source>
        <dbReference type="Proteomes" id="UP000226592"/>
    </source>
</evidence>
<dbReference type="SUPFAM" id="SSF102114">
    <property type="entry name" value="Radical SAM enzymes"/>
    <property type="match status" value="1"/>
</dbReference>
<evidence type="ECO:0000259" key="7">
    <source>
        <dbReference type="PROSITE" id="PS51918"/>
    </source>
</evidence>
<evidence type="ECO:0000256" key="4">
    <source>
        <dbReference type="ARBA" id="ARBA00023004"/>
    </source>
</evidence>
<dbReference type="EMBL" id="NZBU01000005">
    <property type="protein sequence ID" value="MAG21919.1"/>
    <property type="molecule type" value="Genomic_DNA"/>
</dbReference>
<dbReference type="PROSITE" id="PS51918">
    <property type="entry name" value="RADICAL_SAM"/>
    <property type="match status" value="1"/>
</dbReference>
<dbReference type="InterPro" id="IPR023885">
    <property type="entry name" value="4Fe4S-binding_SPASM_dom"/>
</dbReference>
<dbReference type="SFLD" id="SFLDS00029">
    <property type="entry name" value="Radical_SAM"/>
    <property type="match status" value="1"/>
</dbReference>
<name>A0A2D6M0L0_9ARCH</name>
<dbReference type="GO" id="GO:0016491">
    <property type="term" value="F:oxidoreductase activity"/>
    <property type="evidence" value="ECO:0007669"/>
    <property type="project" value="InterPro"/>
</dbReference>
<evidence type="ECO:0000256" key="6">
    <source>
        <dbReference type="ARBA" id="ARBA00023601"/>
    </source>
</evidence>
<dbReference type="Proteomes" id="UP000226592">
    <property type="component" value="Unassembled WGS sequence"/>
</dbReference>
<keyword evidence="5" id="KW-0411">Iron-sulfur</keyword>
<dbReference type="NCBIfam" id="TIGR04085">
    <property type="entry name" value="rSAM_more_4Fe4S"/>
    <property type="match status" value="1"/>
</dbReference>
<evidence type="ECO:0000313" key="8">
    <source>
        <dbReference type="EMBL" id="MAG21919.1"/>
    </source>
</evidence>
<keyword evidence="3" id="KW-0479">Metal-binding</keyword>
<gene>
    <name evidence="8" type="ORF">CL943_01255</name>
</gene>
<comment type="caution">
    <text evidence="8">The sequence shown here is derived from an EMBL/GenBank/DDBJ whole genome shotgun (WGS) entry which is preliminary data.</text>
</comment>
<evidence type="ECO:0000256" key="1">
    <source>
        <dbReference type="ARBA" id="ARBA00001966"/>
    </source>
</evidence>
<keyword evidence="4" id="KW-0408">Iron</keyword>
<sequence>MQLNKFFVHKINKDKYALITDVGNWTDVSKKELDSIKENKIEKQLQKRLESKKIILTNKNKPSIQKDYTNLFSHLTHGVSLHIVNPTMRCNLNCLYCYADSSPITRKGFDMDEETAKKTIDFIWQSPRKNFVIEFQGGEPLANFSTIQFIINYVANKRPKKNVHWRMVSNLSLMDETIATWLKKNNVNDLCTSLDGPKKVHDYNRPLHGGSHSKVVHWLSSLKQDFGFKNIGTLCTVTKHSLPFAREIVEEHANLGLPDITPVPVRSIGRAKKNWNKIGFSADEYSIFWKKVVEQCFARTKKGKPMTEQFSLMIAQKLQGTKPAFHACFSKPCGGALMQASYQPDGEIYTCDEGKALPLFKIGTVNQKYSKVFTSPNALNMISLSSSLGLLCNECKWTAYCCFCPVMAYSSQNSPIPLLYNNMDCKIRQSQFEYVFEKLFSKDRSTLLQWLGKGKSL</sequence>
<evidence type="ECO:0000256" key="3">
    <source>
        <dbReference type="ARBA" id="ARBA00022723"/>
    </source>
</evidence>
<protein>
    <recommendedName>
        <fullName evidence="7">Radical SAM core domain-containing protein</fullName>
    </recommendedName>
</protein>
<dbReference type="CDD" id="cd01335">
    <property type="entry name" value="Radical_SAM"/>
    <property type="match status" value="1"/>
</dbReference>
<dbReference type="GO" id="GO:0046872">
    <property type="term" value="F:metal ion binding"/>
    <property type="evidence" value="ECO:0007669"/>
    <property type="project" value="UniProtKB-KW"/>
</dbReference>
<feature type="domain" description="Radical SAM core" evidence="7">
    <location>
        <begin position="76"/>
        <end position="302"/>
    </location>
</feature>
<dbReference type="SFLD" id="SFLDG01384">
    <property type="entry name" value="thioether_bond_formation_requi"/>
    <property type="match status" value="1"/>
</dbReference>
<evidence type="ECO:0000256" key="5">
    <source>
        <dbReference type="ARBA" id="ARBA00023014"/>
    </source>
</evidence>
<dbReference type="SFLD" id="SFLDG01067">
    <property type="entry name" value="SPASM/twitch_domain_containing"/>
    <property type="match status" value="1"/>
</dbReference>
<dbReference type="Gene3D" id="3.20.20.70">
    <property type="entry name" value="Aldolase class I"/>
    <property type="match status" value="1"/>
</dbReference>
<dbReference type="InterPro" id="IPR058240">
    <property type="entry name" value="rSAM_sf"/>
</dbReference>
<evidence type="ECO:0000256" key="2">
    <source>
        <dbReference type="ARBA" id="ARBA00022691"/>
    </source>
</evidence>